<dbReference type="AlphaFoldDB" id="A0A1S6IRX7"/>
<dbReference type="OrthoDB" id="118834at2"/>
<evidence type="ECO:0000259" key="1">
    <source>
        <dbReference type="Pfam" id="PF13924"/>
    </source>
</evidence>
<organism evidence="2 3">
    <name type="scientific">Jeotgalibaca dankookensis</name>
    <dbReference type="NCBI Taxonomy" id="708126"/>
    <lineage>
        <taxon>Bacteria</taxon>
        <taxon>Bacillati</taxon>
        <taxon>Bacillota</taxon>
        <taxon>Bacilli</taxon>
        <taxon>Lactobacillales</taxon>
        <taxon>Carnobacteriaceae</taxon>
        <taxon>Jeotgalibaca</taxon>
    </lineage>
</organism>
<evidence type="ECO:0000313" key="3">
    <source>
        <dbReference type="Proteomes" id="UP000188993"/>
    </source>
</evidence>
<gene>
    <name evidence="2" type="ORF">BW727_101978</name>
</gene>
<evidence type="ECO:0000313" key="2">
    <source>
        <dbReference type="EMBL" id="AQS54302.1"/>
    </source>
</evidence>
<accession>A0A1S6IRX7</accession>
<dbReference type="InterPro" id="IPR024311">
    <property type="entry name" value="Lipocalin-like"/>
</dbReference>
<protein>
    <recommendedName>
        <fullName evidence="1">Lipocalin-like domain-containing protein</fullName>
    </recommendedName>
</protein>
<sequence>MEKTFREQVIGTWKLLKYTREDKNGERYYPLGEDATGFLMYTDDGYMSAQLMAQGRSAYTLGELHKGTTEEMAEAARGYHAYSGQYEVDEENQTLYHHMEVSMIPNRLGQVQDRIIVMDGNTITITSKATSSYIVWERAENHSENTL</sequence>
<name>A0A1S6IRX7_9LACT</name>
<proteinExistence type="predicted"/>
<dbReference type="KEGG" id="jda:BW727_101978"/>
<dbReference type="Pfam" id="PF13924">
    <property type="entry name" value="Lipocalin_5"/>
    <property type="match status" value="1"/>
</dbReference>
<keyword evidence="3" id="KW-1185">Reference proteome</keyword>
<dbReference type="STRING" id="708126.BW727_101978"/>
<feature type="domain" description="Lipocalin-like" evidence="1">
    <location>
        <begin position="10"/>
        <end position="134"/>
    </location>
</feature>
<dbReference type="EMBL" id="CP019728">
    <property type="protein sequence ID" value="AQS54302.1"/>
    <property type="molecule type" value="Genomic_DNA"/>
</dbReference>
<dbReference type="Proteomes" id="UP000188993">
    <property type="component" value="Chromosome"/>
</dbReference>
<dbReference type="RefSeq" id="WP_062469638.1">
    <property type="nucleotide sequence ID" value="NZ_BBYN01000014.1"/>
</dbReference>
<reference evidence="2 3" key="1">
    <citation type="journal article" date="2014" name="Int. J. Syst. Evol. Microbiol.">
        <title>Jeotgalibaca dankookensis gen. nov., sp. nov., a member of the family Carnobacteriaceae, isolated from seujeot (Korean traditional food).</title>
        <authorList>
            <person name="Lee D.G."/>
            <person name="Trujillo M.E."/>
            <person name="Kang H."/>
            <person name="Ahn T.Y."/>
        </authorList>
    </citation>
    <scope>NUCLEOTIDE SEQUENCE [LARGE SCALE GENOMIC DNA]</scope>
    <source>
        <strain evidence="2 3">EX-07</strain>
    </source>
</reference>